<proteinExistence type="predicted"/>
<dbReference type="OrthoDB" id="2143914at2759"/>
<dbReference type="SUPFAM" id="SSF46689">
    <property type="entry name" value="Homeodomain-like"/>
    <property type="match status" value="1"/>
</dbReference>
<evidence type="ECO:0000256" key="1">
    <source>
        <dbReference type="SAM" id="MobiDB-lite"/>
    </source>
</evidence>
<dbReference type="RefSeq" id="XP_001580433.1">
    <property type="nucleotide sequence ID" value="XM_001580383.1"/>
</dbReference>
<reference evidence="4" key="2">
    <citation type="journal article" date="2007" name="Science">
        <title>Draft genome sequence of the sexually transmitted pathogen Trichomonas vaginalis.</title>
        <authorList>
            <person name="Carlton J.M."/>
            <person name="Hirt R.P."/>
            <person name="Silva J.C."/>
            <person name="Delcher A.L."/>
            <person name="Schatz M."/>
            <person name="Zhao Q."/>
            <person name="Wortman J.R."/>
            <person name="Bidwell S.L."/>
            <person name="Alsmark U.C.M."/>
            <person name="Besteiro S."/>
            <person name="Sicheritz-Ponten T."/>
            <person name="Noel C.J."/>
            <person name="Dacks J.B."/>
            <person name="Foster P.G."/>
            <person name="Simillion C."/>
            <person name="Van de Peer Y."/>
            <person name="Miranda-Saavedra D."/>
            <person name="Barton G.J."/>
            <person name="Westrop G.D."/>
            <person name="Mueller S."/>
            <person name="Dessi D."/>
            <person name="Fiori P.L."/>
            <person name="Ren Q."/>
            <person name="Paulsen I."/>
            <person name="Zhang H."/>
            <person name="Bastida-Corcuera F.D."/>
            <person name="Simoes-Barbosa A."/>
            <person name="Brown M.T."/>
            <person name="Hayes R.D."/>
            <person name="Mukherjee M."/>
            <person name="Okumura C.Y."/>
            <person name="Schneider R."/>
            <person name="Smith A.J."/>
            <person name="Vanacova S."/>
            <person name="Villalvazo M."/>
            <person name="Haas B.J."/>
            <person name="Pertea M."/>
            <person name="Feldblyum T.V."/>
            <person name="Utterback T.R."/>
            <person name="Shu C.L."/>
            <person name="Osoegawa K."/>
            <person name="de Jong P.J."/>
            <person name="Hrdy I."/>
            <person name="Horvathova L."/>
            <person name="Zubacova Z."/>
            <person name="Dolezal P."/>
            <person name="Malik S.B."/>
            <person name="Logsdon J.M. Jr."/>
            <person name="Henze K."/>
            <person name="Gupta A."/>
            <person name="Wang C.C."/>
            <person name="Dunne R.L."/>
            <person name="Upcroft J.A."/>
            <person name="Upcroft P."/>
            <person name="White O."/>
            <person name="Salzberg S.L."/>
            <person name="Tang P."/>
            <person name="Chiu C.-H."/>
            <person name="Lee Y.-S."/>
            <person name="Embley T.M."/>
            <person name="Coombs G.H."/>
            <person name="Mottram J.C."/>
            <person name="Tachezy J."/>
            <person name="Fraser-Liggett C.M."/>
            <person name="Johnson P.J."/>
        </authorList>
    </citation>
    <scope>NUCLEOTIDE SEQUENCE [LARGE SCALE GENOMIC DNA]</scope>
    <source>
        <strain evidence="4">G3</strain>
    </source>
</reference>
<organism evidence="4 5">
    <name type="scientific">Trichomonas vaginalis (strain ATCC PRA-98 / G3)</name>
    <dbReference type="NCBI Taxonomy" id="412133"/>
    <lineage>
        <taxon>Eukaryota</taxon>
        <taxon>Metamonada</taxon>
        <taxon>Parabasalia</taxon>
        <taxon>Trichomonadida</taxon>
        <taxon>Trichomonadidae</taxon>
        <taxon>Trichomonas</taxon>
    </lineage>
</organism>
<dbReference type="STRING" id="5722.A2DJP7"/>
<dbReference type="GO" id="GO:0000981">
    <property type="term" value="F:DNA-binding transcription factor activity, RNA polymerase II-specific"/>
    <property type="evidence" value="ECO:0000318"/>
    <property type="project" value="GO_Central"/>
</dbReference>
<feature type="region of interest" description="Disordered" evidence="1">
    <location>
        <begin position="1"/>
        <end position="20"/>
    </location>
</feature>
<dbReference type="VEuPathDB" id="TrichDB:TVAG_101650"/>
<dbReference type="GO" id="GO:0006355">
    <property type="term" value="P:regulation of DNA-templated transcription"/>
    <property type="evidence" value="ECO:0000318"/>
    <property type="project" value="GO_Central"/>
</dbReference>
<evidence type="ECO:0000259" key="3">
    <source>
        <dbReference type="PROSITE" id="PS51294"/>
    </source>
</evidence>
<dbReference type="SMART" id="SM00717">
    <property type="entry name" value="SANT"/>
    <property type="match status" value="2"/>
</dbReference>
<dbReference type="AlphaFoldDB" id="A2DJP7"/>
<dbReference type="CDD" id="cd00167">
    <property type="entry name" value="SANT"/>
    <property type="match status" value="2"/>
</dbReference>
<protein>
    <submittedName>
        <fullName evidence="4">Myb-like DNA-binding domain containing protein</fullName>
    </submittedName>
</protein>
<gene>
    <name evidence="4" type="ORF">TVAG_101650</name>
</gene>
<evidence type="ECO:0000313" key="5">
    <source>
        <dbReference type="Proteomes" id="UP000001542"/>
    </source>
</evidence>
<keyword evidence="4" id="KW-0238">DNA-binding</keyword>
<dbReference type="PANTHER" id="PTHR45614:SF253">
    <property type="entry name" value="CHROMOSOME UNDETERMINED SCAFFOLD_38, WHOLE GENOME SHOTGUN SEQUENCE"/>
    <property type="match status" value="1"/>
</dbReference>
<feature type="domain" description="HTH myb-type" evidence="3">
    <location>
        <begin position="63"/>
        <end position="117"/>
    </location>
</feature>
<feature type="domain" description="Myb-like" evidence="2">
    <location>
        <begin position="63"/>
        <end position="109"/>
    </location>
</feature>
<dbReference type="InterPro" id="IPR050560">
    <property type="entry name" value="MYB_TF"/>
</dbReference>
<accession>A2DJP7</accession>
<dbReference type="PANTHER" id="PTHR45614">
    <property type="entry name" value="MYB PROTEIN-RELATED"/>
    <property type="match status" value="1"/>
</dbReference>
<dbReference type="GO" id="GO:0005634">
    <property type="term" value="C:nucleus"/>
    <property type="evidence" value="ECO:0000318"/>
    <property type="project" value="GO_Central"/>
</dbReference>
<dbReference type="PROSITE" id="PS50090">
    <property type="entry name" value="MYB_LIKE"/>
    <property type="match status" value="2"/>
</dbReference>
<dbReference type="InterPro" id="IPR001005">
    <property type="entry name" value="SANT/Myb"/>
</dbReference>
<dbReference type="InterPro" id="IPR009057">
    <property type="entry name" value="Homeodomain-like_sf"/>
</dbReference>
<name>A2DJP7_TRIV3</name>
<dbReference type="EMBL" id="DS113208">
    <property type="protein sequence ID" value="EAY19447.1"/>
    <property type="molecule type" value="Genomic_DNA"/>
</dbReference>
<sequence length="177" mass="20939">MSGTSHFSERKSEHGKRKFTEEEDKTILEMVEKNGVHYWKQIAAVLQDRTARQVRERWKHYLSQDIQKAPWTQEEDDLLERQYRKYGPKWSLIAGMLPGRTDVNIKNRWALLCRKKTKEIINAQNNMTMQDALALQAVQLPIIEENVAFERLLKEFSSIQDKVNEDVADDLFTHFNF</sequence>
<dbReference type="Proteomes" id="UP000001542">
    <property type="component" value="Unassembled WGS sequence"/>
</dbReference>
<dbReference type="Pfam" id="PF13921">
    <property type="entry name" value="Myb_DNA-bind_6"/>
    <property type="match status" value="1"/>
</dbReference>
<feature type="domain" description="Myb-like" evidence="2">
    <location>
        <begin position="11"/>
        <end position="62"/>
    </location>
</feature>
<dbReference type="GO" id="GO:0000978">
    <property type="term" value="F:RNA polymerase II cis-regulatory region sequence-specific DNA binding"/>
    <property type="evidence" value="ECO:0000318"/>
    <property type="project" value="GO_Central"/>
</dbReference>
<dbReference type="KEGG" id="tva:5464973"/>
<dbReference type="PROSITE" id="PS51294">
    <property type="entry name" value="HTH_MYB"/>
    <property type="match status" value="2"/>
</dbReference>
<keyword evidence="5" id="KW-1185">Reference proteome</keyword>
<dbReference type="InParanoid" id="A2DJP7"/>
<dbReference type="Gene3D" id="1.10.10.60">
    <property type="entry name" value="Homeodomain-like"/>
    <property type="match status" value="2"/>
</dbReference>
<dbReference type="SMR" id="A2DJP7"/>
<dbReference type="InterPro" id="IPR017930">
    <property type="entry name" value="Myb_dom"/>
</dbReference>
<evidence type="ECO:0000313" key="4">
    <source>
        <dbReference type="EMBL" id="EAY19447.1"/>
    </source>
</evidence>
<dbReference type="VEuPathDB" id="TrichDB:TVAGG3_1035230"/>
<feature type="domain" description="HTH myb-type" evidence="3">
    <location>
        <begin position="11"/>
        <end position="62"/>
    </location>
</feature>
<reference evidence="4" key="1">
    <citation type="submission" date="2006-10" db="EMBL/GenBank/DDBJ databases">
        <authorList>
            <person name="Amadeo P."/>
            <person name="Zhao Q."/>
            <person name="Wortman J."/>
            <person name="Fraser-Liggett C."/>
            <person name="Carlton J."/>
        </authorList>
    </citation>
    <scope>NUCLEOTIDE SEQUENCE</scope>
    <source>
        <strain evidence="4">G3</strain>
    </source>
</reference>
<dbReference type="eggNOG" id="KOG0048">
    <property type="taxonomic scope" value="Eukaryota"/>
</dbReference>
<evidence type="ECO:0000259" key="2">
    <source>
        <dbReference type="PROSITE" id="PS50090"/>
    </source>
</evidence>